<keyword evidence="3" id="KW-1185">Reference proteome</keyword>
<dbReference type="EMBL" id="PGCJ01000435">
    <property type="protein sequence ID" value="PLW28706.1"/>
    <property type="molecule type" value="Genomic_DNA"/>
</dbReference>
<feature type="region of interest" description="Disordered" evidence="1">
    <location>
        <begin position="110"/>
        <end position="134"/>
    </location>
</feature>
<dbReference type="Proteomes" id="UP000235388">
    <property type="component" value="Unassembled WGS sequence"/>
</dbReference>
<feature type="compositionally biased region" description="Polar residues" evidence="1">
    <location>
        <begin position="110"/>
        <end position="121"/>
    </location>
</feature>
<name>A0A2N5TT92_9BASI</name>
<evidence type="ECO:0000313" key="3">
    <source>
        <dbReference type="Proteomes" id="UP000235388"/>
    </source>
</evidence>
<proteinExistence type="predicted"/>
<dbReference type="AlphaFoldDB" id="A0A2N5TT92"/>
<sequence>MFEAATTLSRGHHHFGIVSGHWVVQTRISSIEFVKPSDRLGPALTGSVIELCKPTGQVIYVMSCKNSIASSAIELCKANNRGHQLLLAQPTIRLFGQNIGYAPEVAESSSGAQRVANQAGNSHEGPRVTAEDEQRVRGLQYNPRKVSSTVTKHHDAFKKAADPKFHCVSNVERKEHPTLPLTLTIEL</sequence>
<evidence type="ECO:0000256" key="1">
    <source>
        <dbReference type="SAM" id="MobiDB-lite"/>
    </source>
</evidence>
<comment type="caution">
    <text evidence="2">The sequence shown here is derived from an EMBL/GenBank/DDBJ whole genome shotgun (WGS) entry which is preliminary data.</text>
</comment>
<protein>
    <submittedName>
        <fullName evidence="2">Uncharacterized protein</fullName>
    </submittedName>
</protein>
<gene>
    <name evidence="2" type="ORF">PCANC_27530</name>
</gene>
<evidence type="ECO:0000313" key="2">
    <source>
        <dbReference type="EMBL" id="PLW28706.1"/>
    </source>
</evidence>
<accession>A0A2N5TT92</accession>
<organism evidence="2 3">
    <name type="scientific">Puccinia coronata f. sp. avenae</name>
    <dbReference type="NCBI Taxonomy" id="200324"/>
    <lineage>
        <taxon>Eukaryota</taxon>
        <taxon>Fungi</taxon>
        <taxon>Dikarya</taxon>
        <taxon>Basidiomycota</taxon>
        <taxon>Pucciniomycotina</taxon>
        <taxon>Pucciniomycetes</taxon>
        <taxon>Pucciniales</taxon>
        <taxon>Pucciniaceae</taxon>
        <taxon>Puccinia</taxon>
    </lineage>
</organism>
<reference evidence="2 3" key="1">
    <citation type="submission" date="2017-11" db="EMBL/GenBank/DDBJ databases">
        <title>De novo assembly and phasing of dikaryotic genomes from two isolates of Puccinia coronata f. sp. avenae, the causal agent of oat crown rust.</title>
        <authorList>
            <person name="Miller M.E."/>
            <person name="Zhang Y."/>
            <person name="Omidvar V."/>
            <person name="Sperschneider J."/>
            <person name="Schwessinger B."/>
            <person name="Raley C."/>
            <person name="Palmer J.M."/>
            <person name="Garnica D."/>
            <person name="Upadhyaya N."/>
            <person name="Rathjen J."/>
            <person name="Taylor J.M."/>
            <person name="Park R.F."/>
            <person name="Dodds P.N."/>
            <person name="Hirsch C.D."/>
            <person name="Kianian S.F."/>
            <person name="Figueroa M."/>
        </authorList>
    </citation>
    <scope>NUCLEOTIDE SEQUENCE [LARGE SCALE GENOMIC DNA]</scope>
    <source>
        <strain evidence="2">12NC29</strain>
    </source>
</reference>
<feature type="compositionally biased region" description="Basic and acidic residues" evidence="1">
    <location>
        <begin position="124"/>
        <end position="134"/>
    </location>
</feature>